<dbReference type="FunFam" id="3.40.50.2000:FF:000065">
    <property type="entry name" value="Glycosyltransferase"/>
    <property type="match status" value="1"/>
</dbReference>
<dbReference type="Proteomes" id="UP000257109">
    <property type="component" value="Unassembled WGS sequence"/>
</dbReference>
<dbReference type="PROSITE" id="PS00375">
    <property type="entry name" value="UDPGT"/>
    <property type="match status" value="1"/>
</dbReference>
<evidence type="ECO:0000256" key="4">
    <source>
        <dbReference type="RuleBase" id="RU003718"/>
    </source>
</evidence>
<comment type="caution">
    <text evidence="6">The sequence shown here is derived from an EMBL/GenBank/DDBJ whole genome shotgun (WGS) entry which is preliminary data.</text>
</comment>
<dbReference type="InterPro" id="IPR002213">
    <property type="entry name" value="UDP_glucos_trans"/>
</dbReference>
<dbReference type="Gene3D" id="3.40.50.2000">
    <property type="entry name" value="Glycogen Phosphorylase B"/>
    <property type="match status" value="2"/>
</dbReference>
<keyword evidence="7" id="KW-1185">Reference proteome</keyword>
<comment type="similarity">
    <text evidence="1 4">Belongs to the UDP-glycosyltransferase family.</text>
</comment>
<evidence type="ECO:0000256" key="2">
    <source>
        <dbReference type="ARBA" id="ARBA00022676"/>
    </source>
</evidence>
<dbReference type="AlphaFoldDB" id="A0A371GN84"/>
<dbReference type="GO" id="GO:0080044">
    <property type="term" value="F:quercetin 7-O-glucosyltransferase activity"/>
    <property type="evidence" value="ECO:0007669"/>
    <property type="project" value="TreeGrafter"/>
</dbReference>
<keyword evidence="2 4" id="KW-0328">Glycosyltransferase</keyword>
<organism evidence="6 7">
    <name type="scientific">Mucuna pruriens</name>
    <name type="common">Velvet bean</name>
    <name type="synonym">Dolichos pruriens</name>
    <dbReference type="NCBI Taxonomy" id="157652"/>
    <lineage>
        <taxon>Eukaryota</taxon>
        <taxon>Viridiplantae</taxon>
        <taxon>Streptophyta</taxon>
        <taxon>Embryophyta</taxon>
        <taxon>Tracheophyta</taxon>
        <taxon>Spermatophyta</taxon>
        <taxon>Magnoliopsida</taxon>
        <taxon>eudicotyledons</taxon>
        <taxon>Gunneridae</taxon>
        <taxon>Pentapetalae</taxon>
        <taxon>rosids</taxon>
        <taxon>fabids</taxon>
        <taxon>Fabales</taxon>
        <taxon>Fabaceae</taxon>
        <taxon>Papilionoideae</taxon>
        <taxon>50 kb inversion clade</taxon>
        <taxon>NPAAA clade</taxon>
        <taxon>indigoferoid/millettioid clade</taxon>
        <taxon>Phaseoleae</taxon>
        <taxon>Mucuna</taxon>
    </lineage>
</organism>
<dbReference type="PANTHER" id="PTHR11926:SF1188">
    <property type="entry name" value="FAMILY PROTEIN, PUTATIVE-RELATED"/>
    <property type="match status" value="1"/>
</dbReference>
<dbReference type="CDD" id="cd03784">
    <property type="entry name" value="GT1_Gtf-like"/>
    <property type="match status" value="1"/>
</dbReference>
<dbReference type="PANTHER" id="PTHR11926">
    <property type="entry name" value="GLUCOSYL/GLUCURONOSYL TRANSFERASES"/>
    <property type="match status" value="1"/>
</dbReference>
<dbReference type="Pfam" id="PF00201">
    <property type="entry name" value="UDPGT"/>
    <property type="match status" value="1"/>
</dbReference>
<evidence type="ECO:0000256" key="3">
    <source>
        <dbReference type="ARBA" id="ARBA00022679"/>
    </source>
</evidence>
<dbReference type="EC" id="2.4.1.-" evidence="5"/>
<dbReference type="EMBL" id="QJKJ01005027">
    <property type="protein sequence ID" value="RDX91813.1"/>
    <property type="molecule type" value="Genomic_DNA"/>
</dbReference>
<accession>A0A371GN84</accession>
<proteinExistence type="inferred from homology"/>
<gene>
    <name evidence="6" type="primary">UGT85A24</name>
    <name evidence="6" type="ORF">CR513_26138</name>
</gene>
<name>A0A371GN84_MUCPR</name>
<feature type="non-terminal residue" evidence="6">
    <location>
        <position position="1"/>
    </location>
</feature>
<protein>
    <recommendedName>
        <fullName evidence="5">Glycosyltransferase</fullName>
        <ecNumber evidence="5">2.4.1.-</ecNumber>
    </recommendedName>
</protein>
<dbReference type="GO" id="GO:0080043">
    <property type="term" value="F:quercetin 3-O-glucosyltransferase activity"/>
    <property type="evidence" value="ECO:0007669"/>
    <property type="project" value="TreeGrafter"/>
</dbReference>
<dbReference type="InterPro" id="IPR035595">
    <property type="entry name" value="UDP_glycos_trans_CS"/>
</dbReference>
<dbReference type="FunFam" id="3.40.50.2000:FF:000027">
    <property type="entry name" value="Glycosyltransferase"/>
    <property type="match status" value="1"/>
</dbReference>
<keyword evidence="3 4" id="KW-0808">Transferase</keyword>
<evidence type="ECO:0000313" key="7">
    <source>
        <dbReference type="Proteomes" id="UP000257109"/>
    </source>
</evidence>
<evidence type="ECO:0000313" key="6">
    <source>
        <dbReference type="EMBL" id="RDX91813.1"/>
    </source>
</evidence>
<evidence type="ECO:0000256" key="1">
    <source>
        <dbReference type="ARBA" id="ARBA00009995"/>
    </source>
</evidence>
<reference evidence="6" key="1">
    <citation type="submission" date="2018-05" db="EMBL/GenBank/DDBJ databases">
        <title>Draft genome of Mucuna pruriens seed.</title>
        <authorList>
            <person name="Nnadi N.E."/>
            <person name="Vos R."/>
            <person name="Hasami M.H."/>
            <person name="Devisetty U.K."/>
            <person name="Aguiy J.C."/>
        </authorList>
    </citation>
    <scope>NUCLEOTIDE SEQUENCE [LARGE SCALE GENOMIC DNA]</scope>
    <source>
        <strain evidence="6">JCA_2017</strain>
    </source>
</reference>
<evidence type="ECO:0000256" key="5">
    <source>
        <dbReference type="RuleBase" id="RU362057"/>
    </source>
</evidence>
<dbReference type="OrthoDB" id="5835829at2759"/>
<sequence>MQVLIPFLFLSPPAPFTAEEKLKMTYSATRKPHAVLTPLPFQGHINPMFQLAKLLHLKGFHITFVHTEDSNKRLIQSRGPHALDGLQDFCFETIPNGHGDADVAQDILSLCESTKEDLLLRFCDLLARLNDSATKGLVPPVTCLVSECSMTFTIQAAQQLALPILLFQPSSACSFLSFLHFPALLHEGVIPLKDESYLTNGYLDTKVDWIPGMKNFRLKDLPDFIRTTDPNNFMVKFVIEMTNNMHKASAIAFNTSDKLESDVLNALSSMFPSLYPIGPFPSFLNQSPQKNHLASLGSNLRKEDTECLEWLESKEAKSVVYVNFGMSPEQLLEFAWGLANSKRSFLWIIRPDLVIGGSSILSSEFVNETSNRGLIASWCPQEQVLNHPSVGGFLTHCGWNSTIESICAGVPMLCWPYVGEQPTNCRYICNEWDIGVEIDINVKREEVEKLVNELMVGEKGKKMREKVMEMKKKADEDTRPGGRSYMNLDKTGTIGKQRAIVVAAAYVQMLPLEQTHQRTNSMLQMAIPGSGEGIQELALVLSKQRFSNVRGTNPLITTLYGPQYNFSLMKGTNS</sequence>
<dbReference type="SUPFAM" id="SSF53756">
    <property type="entry name" value="UDP-Glycosyltransferase/glycogen phosphorylase"/>
    <property type="match status" value="1"/>
</dbReference>